<feature type="coiled-coil region" evidence="1">
    <location>
        <begin position="117"/>
        <end position="144"/>
    </location>
</feature>
<dbReference type="RefSeq" id="WP_250140710.1">
    <property type="nucleotide sequence ID" value="NZ_JALIQP010000002.1"/>
</dbReference>
<dbReference type="EMBL" id="JBHSFA010000007">
    <property type="protein sequence ID" value="MFC4542593.1"/>
    <property type="molecule type" value="Genomic_DNA"/>
</dbReference>
<accession>A0ABD5PQ52</accession>
<keyword evidence="1" id="KW-0175">Coiled coil</keyword>
<proteinExistence type="predicted"/>
<keyword evidence="3" id="KW-1185">Reference proteome</keyword>
<name>A0ABD5PQ52_9EURY</name>
<protein>
    <submittedName>
        <fullName evidence="2">Uncharacterized protein</fullName>
    </submittedName>
</protein>
<organism evidence="2 3">
    <name type="scientific">Halosolutus amylolyticus</name>
    <dbReference type="NCBI Taxonomy" id="2932267"/>
    <lineage>
        <taxon>Archaea</taxon>
        <taxon>Methanobacteriati</taxon>
        <taxon>Methanobacteriota</taxon>
        <taxon>Stenosarchaea group</taxon>
        <taxon>Halobacteria</taxon>
        <taxon>Halobacteriales</taxon>
        <taxon>Natrialbaceae</taxon>
        <taxon>Halosolutus</taxon>
    </lineage>
</organism>
<dbReference type="Proteomes" id="UP001595898">
    <property type="component" value="Unassembled WGS sequence"/>
</dbReference>
<evidence type="ECO:0000313" key="3">
    <source>
        <dbReference type="Proteomes" id="UP001595898"/>
    </source>
</evidence>
<evidence type="ECO:0000313" key="2">
    <source>
        <dbReference type="EMBL" id="MFC4542593.1"/>
    </source>
</evidence>
<reference evidence="2 3" key="1">
    <citation type="journal article" date="2019" name="Int. J. Syst. Evol. Microbiol.">
        <title>The Global Catalogue of Microorganisms (GCM) 10K type strain sequencing project: providing services to taxonomists for standard genome sequencing and annotation.</title>
        <authorList>
            <consortium name="The Broad Institute Genomics Platform"/>
            <consortium name="The Broad Institute Genome Sequencing Center for Infectious Disease"/>
            <person name="Wu L."/>
            <person name="Ma J."/>
        </authorList>
    </citation>
    <scope>NUCLEOTIDE SEQUENCE [LARGE SCALE GENOMIC DNA]</scope>
    <source>
        <strain evidence="2 3">WLHS5</strain>
    </source>
</reference>
<evidence type="ECO:0000256" key="1">
    <source>
        <dbReference type="SAM" id="Coils"/>
    </source>
</evidence>
<comment type="caution">
    <text evidence="2">The sequence shown here is derived from an EMBL/GenBank/DDBJ whole genome shotgun (WGS) entry which is preliminary data.</text>
</comment>
<dbReference type="AlphaFoldDB" id="A0ABD5PQ52"/>
<gene>
    <name evidence="2" type="ORF">ACFO5R_11750</name>
</gene>
<sequence>MTGATDDEADPDDLRERAREDEAIADALEELVVELRDDPVRESRLERLFDEASTSNPNIWNTVTAFIDVEDGEAIVTEESKLAQGSWAPEIVEDCDAMLTLDIEYGMMPDDFKYRAGKELSRTIEAFREEAADARETAAELENGTDGA</sequence>